<evidence type="ECO:0000259" key="2">
    <source>
        <dbReference type="Pfam" id="PF00487"/>
    </source>
</evidence>
<dbReference type="GO" id="GO:0006629">
    <property type="term" value="P:lipid metabolic process"/>
    <property type="evidence" value="ECO:0007669"/>
    <property type="project" value="InterPro"/>
</dbReference>
<reference evidence="3 4" key="1">
    <citation type="submission" date="2019-02" db="EMBL/GenBank/DDBJ databases">
        <title>Deep-cultivation of Planctomycetes and their phenomic and genomic characterization uncovers novel biology.</title>
        <authorList>
            <person name="Wiegand S."/>
            <person name="Jogler M."/>
            <person name="Boedeker C."/>
            <person name="Pinto D."/>
            <person name="Vollmers J."/>
            <person name="Rivas-Marin E."/>
            <person name="Kohn T."/>
            <person name="Peeters S.H."/>
            <person name="Heuer A."/>
            <person name="Rast P."/>
            <person name="Oberbeckmann S."/>
            <person name="Bunk B."/>
            <person name="Jeske O."/>
            <person name="Meyerdierks A."/>
            <person name="Storesund J.E."/>
            <person name="Kallscheuer N."/>
            <person name="Luecker S."/>
            <person name="Lage O.M."/>
            <person name="Pohl T."/>
            <person name="Merkel B.J."/>
            <person name="Hornburger P."/>
            <person name="Mueller R.-W."/>
            <person name="Bruemmer F."/>
            <person name="Labrenz M."/>
            <person name="Spormann A.M."/>
            <person name="Op den Camp H."/>
            <person name="Overmann J."/>
            <person name="Amann R."/>
            <person name="Jetten M.S.M."/>
            <person name="Mascher T."/>
            <person name="Medema M.H."/>
            <person name="Devos D.P."/>
            <person name="Kaster A.-K."/>
            <person name="Ovreas L."/>
            <person name="Rohde M."/>
            <person name="Galperin M.Y."/>
            <person name="Jogler C."/>
        </authorList>
    </citation>
    <scope>NUCLEOTIDE SEQUENCE [LARGE SCALE GENOMIC DNA]</scope>
    <source>
        <strain evidence="3 4">HG15A2</strain>
    </source>
</reference>
<feature type="transmembrane region" description="Helical" evidence="1">
    <location>
        <begin position="153"/>
        <end position="180"/>
    </location>
</feature>
<dbReference type="AlphaFoldDB" id="A0A517MQY7"/>
<dbReference type="EMBL" id="CP036263">
    <property type="protein sequence ID" value="QDS97295.1"/>
    <property type="molecule type" value="Genomic_DNA"/>
</dbReference>
<keyword evidence="1" id="KW-0472">Membrane</keyword>
<keyword evidence="1" id="KW-1133">Transmembrane helix</keyword>
<dbReference type="Pfam" id="PF00487">
    <property type="entry name" value="FA_desaturase"/>
    <property type="match status" value="1"/>
</dbReference>
<name>A0A517MQY7_9BACT</name>
<sequence>MIETTATSERSANTQFSLSQARSIVGEFFKPNPWIYWPDFLISWAVGVVCFGLVLHPEHITDNIALHWPLSILFFVVSGLLYYRCVLFIHELVHIRTGEFTAFRIVWNLLCGIPFLAPTFLYYTHLDHHRRKHYGTAEDGEYIPLAQLPAWQLLAYLSQIFVVPILAVFRFGILTPLTWISKPLRELVHRHASSMIMDPKYIRPLPTKKVRRIMRLQEVGCFLFIWFVGIRFFTSFGVLASEPLPKMLLLQVYLTAVFILTINALRTLGSHRWTNKGEEMNFVDQMLDSVNYPNSPILGALWAPVGLRYHALHHIFPTMPYHALATAHKRLVKELPEESPYRRCDAHSLTGALWLLWKRARSSGRGVPPTEIAAPA</sequence>
<feature type="transmembrane region" description="Helical" evidence="1">
    <location>
        <begin position="34"/>
        <end position="56"/>
    </location>
</feature>
<feature type="domain" description="Fatty acid desaturase" evidence="2">
    <location>
        <begin position="67"/>
        <end position="341"/>
    </location>
</feature>
<evidence type="ECO:0000256" key="1">
    <source>
        <dbReference type="SAM" id="Phobius"/>
    </source>
</evidence>
<organism evidence="3 4">
    <name type="scientific">Adhaeretor mobilis</name>
    <dbReference type="NCBI Taxonomy" id="1930276"/>
    <lineage>
        <taxon>Bacteria</taxon>
        <taxon>Pseudomonadati</taxon>
        <taxon>Planctomycetota</taxon>
        <taxon>Planctomycetia</taxon>
        <taxon>Pirellulales</taxon>
        <taxon>Lacipirellulaceae</taxon>
        <taxon>Adhaeretor</taxon>
    </lineage>
</organism>
<proteinExistence type="predicted"/>
<protein>
    <submittedName>
        <fullName evidence="3">Fatty acid desaturase</fullName>
    </submittedName>
</protein>
<dbReference type="InterPro" id="IPR005804">
    <property type="entry name" value="FA_desaturase_dom"/>
</dbReference>
<keyword evidence="4" id="KW-1185">Reference proteome</keyword>
<feature type="transmembrane region" description="Helical" evidence="1">
    <location>
        <begin position="105"/>
        <end position="123"/>
    </location>
</feature>
<dbReference type="Proteomes" id="UP000319852">
    <property type="component" value="Chromosome"/>
</dbReference>
<dbReference type="KEGG" id="amob:HG15A2_05560"/>
<evidence type="ECO:0000313" key="3">
    <source>
        <dbReference type="EMBL" id="QDS97295.1"/>
    </source>
</evidence>
<feature type="transmembrane region" description="Helical" evidence="1">
    <location>
        <begin position="219"/>
        <end position="241"/>
    </location>
</feature>
<gene>
    <name evidence="3" type="ORF">HG15A2_05560</name>
</gene>
<dbReference type="RefSeq" id="WP_246117861.1">
    <property type="nucleotide sequence ID" value="NZ_CP036263.1"/>
</dbReference>
<evidence type="ECO:0000313" key="4">
    <source>
        <dbReference type="Proteomes" id="UP000319852"/>
    </source>
</evidence>
<feature type="transmembrane region" description="Helical" evidence="1">
    <location>
        <begin position="247"/>
        <end position="265"/>
    </location>
</feature>
<feature type="transmembrane region" description="Helical" evidence="1">
    <location>
        <begin position="68"/>
        <end position="93"/>
    </location>
</feature>
<keyword evidence="1" id="KW-0812">Transmembrane</keyword>
<accession>A0A517MQY7</accession>